<evidence type="ECO:0000259" key="1">
    <source>
        <dbReference type="Pfam" id="PF01408"/>
    </source>
</evidence>
<feature type="domain" description="Gfo/Idh/MocA-like oxidoreductase N-terminal" evidence="1">
    <location>
        <begin position="4"/>
        <end position="114"/>
    </location>
</feature>
<dbReference type="InterPro" id="IPR051450">
    <property type="entry name" value="Gfo/Idh/MocA_Oxidoreductases"/>
</dbReference>
<gene>
    <name evidence="3" type="ORF">AADG42_00395</name>
</gene>
<dbReference type="Gene3D" id="3.30.360.10">
    <property type="entry name" value="Dihydrodipicolinate Reductase, domain 2"/>
    <property type="match status" value="1"/>
</dbReference>
<dbReference type="InterPro" id="IPR036291">
    <property type="entry name" value="NAD(P)-bd_dom_sf"/>
</dbReference>
<protein>
    <submittedName>
        <fullName evidence="3">Gfo/Idh/MocA family oxidoreductase</fullName>
    </submittedName>
</protein>
<dbReference type="Pfam" id="PF01408">
    <property type="entry name" value="GFO_IDH_MocA"/>
    <property type="match status" value="1"/>
</dbReference>
<organism evidence="3 4">
    <name type="scientific">Ammonicoccus fulvus</name>
    <dbReference type="NCBI Taxonomy" id="3138240"/>
    <lineage>
        <taxon>Bacteria</taxon>
        <taxon>Bacillati</taxon>
        <taxon>Actinomycetota</taxon>
        <taxon>Actinomycetes</taxon>
        <taxon>Propionibacteriales</taxon>
        <taxon>Propionibacteriaceae</taxon>
        <taxon>Ammonicoccus</taxon>
    </lineage>
</organism>
<evidence type="ECO:0000313" key="4">
    <source>
        <dbReference type="Proteomes" id="UP001442841"/>
    </source>
</evidence>
<dbReference type="SUPFAM" id="SSF55347">
    <property type="entry name" value="Glyceraldehyde-3-phosphate dehydrogenase-like, C-terminal domain"/>
    <property type="match status" value="1"/>
</dbReference>
<name>A0ABZ3FL07_9ACTN</name>
<dbReference type="PANTHER" id="PTHR43377:SF1">
    <property type="entry name" value="BILIVERDIN REDUCTASE A"/>
    <property type="match status" value="1"/>
</dbReference>
<dbReference type="EMBL" id="CP154795">
    <property type="protein sequence ID" value="XAN05825.1"/>
    <property type="molecule type" value="Genomic_DNA"/>
</dbReference>
<reference evidence="3 4" key="1">
    <citation type="submission" date="2024-04" db="EMBL/GenBank/DDBJ databases">
        <title>Isolation of an actinomycete strain from pig manure.</title>
        <authorList>
            <person name="Gong T."/>
            <person name="Yu Z."/>
            <person name="An M."/>
            <person name="Wei C."/>
            <person name="Yang W."/>
            <person name="Liu L."/>
        </authorList>
    </citation>
    <scope>NUCLEOTIDE SEQUENCE [LARGE SCALE GENOMIC DNA]</scope>
    <source>
        <strain evidence="3 4">ZF39</strain>
    </source>
</reference>
<dbReference type="Gene3D" id="3.40.50.720">
    <property type="entry name" value="NAD(P)-binding Rossmann-like Domain"/>
    <property type="match status" value="1"/>
</dbReference>
<dbReference type="Proteomes" id="UP001442841">
    <property type="component" value="Chromosome"/>
</dbReference>
<dbReference type="RefSeq" id="WP_425307259.1">
    <property type="nucleotide sequence ID" value="NZ_CP154795.1"/>
</dbReference>
<accession>A0ABZ3FL07</accession>
<sequence>MTRLRAGVIGAGYMGRLHVRLLGEVPGVEPVVVVDPAPSAHDLGLPVVADLGSLPDLVDFVVLAAPSAIHEPIGLELARLGVPTLIEKPIATTTESGLRLVRAFAKAGTAAAAGHIERFNPVVTAICHALADDAIGPVVSMATSRVGPFPDRDMPVGVVADLLVHDIDLACYLLDARYSSVTAEMQTEPGRPCEDAVEVRGALETTEGRTITVAHRASRLHPTRERSIRLVGERGALEGDFIEQALTLRTTGTALSLPVDQGQPLAAELSAWADVVRGGPPDPVLATLADGLRAVSVAEAVLASARAGGPVTPEVAA</sequence>
<dbReference type="SUPFAM" id="SSF51735">
    <property type="entry name" value="NAD(P)-binding Rossmann-fold domains"/>
    <property type="match status" value="1"/>
</dbReference>
<proteinExistence type="predicted"/>
<dbReference type="InterPro" id="IPR000683">
    <property type="entry name" value="Gfo/Idh/MocA-like_OxRdtase_N"/>
</dbReference>
<keyword evidence="4" id="KW-1185">Reference proteome</keyword>
<evidence type="ECO:0000259" key="2">
    <source>
        <dbReference type="Pfam" id="PF22725"/>
    </source>
</evidence>
<dbReference type="InterPro" id="IPR055170">
    <property type="entry name" value="GFO_IDH_MocA-like_dom"/>
</dbReference>
<dbReference type="PANTHER" id="PTHR43377">
    <property type="entry name" value="BILIVERDIN REDUCTASE A"/>
    <property type="match status" value="1"/>
</dbReference>
<feature type="domain" description="GFO/IDH/MocA-like oxidoreductase" evidence="2">
    <location>
        <begin position="128"/>
        <end position="238"/>
    </location>
</feature>
<dbReference type="Pfam" id="PF22725">
    <property type="entry name" value="GFO_IDH_MocA_C3"/>
    <property type="match status" value="1"/>
</dbReference>
<evidence type="ECO:0000313" key="3">
    <source>
        <dbReference type="EMBL" id="XAN05825.1"/>
    </source>
</evidence>